<sequence length="229" mass="26655">MLSLPANIFIVEHNSIDHNDICRHRKNAIVDDNVRQEIIDLYNAGNTSRQIEGTTEHLNEVVNEILKKDSRIRVAVKNIDSSKDIGTYVIYFTTDNLIKYGQKHCNNKNILLGWDSTFKLTKIKSIVHTFDFINRCNYYIPILYGISSTENAMAIELGLKYLRDQLIIPLAVMSNCSKTFVWVFNNVYGDLNIIKKHCYYHVKTNIDKRYKNKKYNKIVETLAHYINSD</sequence>
<name>A0A0N4ZXF4_PARTI</name>
<keyword evidence="1" id="KW-1185">Reference proteome</keyword>
<reference evidence="2" key="1">
    <citation type="submission" date="2017-02" db="UniProtKB">
        <authorList>
            <consortium name="WormBaseParasite"/>
        </authorList>
    </citation>
    <scope>IDENTIFICATION</scope>
</reference>
<evidence type="ECO:0000313" key="1">
    <source>
        <dbReference type="Proteomes" id="UP000038045"/>
    </source>
</evidence>
<dbReference type="AlphaFoldDB" id="A0A0N4ZXF4"/>
<proteinExistence type="predicted"/>
<protein>
    <submittedName>
        <fullName evidence="2">MULE domain-containing protein</fullName>
    </submittedName>
</protein>
<accession>A0A0N4ZXF4</accession>
<dbReference type="Proteomes" id="UP000038045">
    <property type="component" value="Unplaced"/>
</dbReference>
<organism evidence="1 2">
    <name type="scientific">Parastrongyloides trichosuri</name>
    <name type="common">Possum-specific nematode worm</name>
    <dbReference type="NCBI Taxonomy" id="131310"/>
    <lineage>
        <taxon>Eukaryota</taxon>
        <taxon>Metazoa</taxon>
        <taxon>Ecdysozoa</taxon>
        <taxon>Nematoda</taxon>
        <taxon>Chromadorea</taxon>
        <taxon>Rhabditida</taxon>
        <taxon>Tylenchina</taxon>
        <taxon>Panagrolaimomorpha</taxon>
        <taxon>Strongyloidoidea</taxon>
        <taxon>Strongyloididae</taxon>
        <taxon>Parastrongyloides</taxon>
    </lineage>
</organism>
<dbReference type="WBParaSite" id="PTRK_0001336800.1">
    <property type="protein sequence ID" value="PTRK_0001336800.1"/>
    <property type="gene ID" value="PTRK_0001336800"/>
</dbReference>
<evidence type="ECO:0000313" key="2">
    <source>
        <dbReference type="WBParaSite" id="PTRK_0001336800.1"/>
    </source>
</evidence>